<keyword evidence="3" id="KW-1003">Cell membrane</keyword>
<dbReference type="InterPro" id="IPR046342">
    <property type="entry name" value="CBS_dom_sf"/>
</dbReference>
<evidence type="ECO:0000259" key="11">
    <source>
        <dbReference type="PROSITE" id="PS51371"/>
    </source>
</evidence>
<dbReference type="InterPro" id="IPR044751">
    <property type="entry name" value="Ion_transp-like_CBS"/>
</dbReference>
<dbReference type="AlphaFoldDB" id="A0A2W5FBR5"/>
<name>A0A2W5FBR5_9SPHI</name>
<dbReference type="SUPFAM" id="SSF54631">
    <property type="entry name" value="CBS-domain pair"/>
    <property type="match status" value="1"/>
</dbReference>
<evidence type="ECO:0000256" key="6">
    <source>
        <dbReference type="ARBA" id="ARBA00022989"/>
    </source>
</evidence>
<dbReference type="InterPro" id="IPR016169">
    <property type="entry name" value="FAD-bd_PCMH_sub2"/>
</dbReference>
<feature type="transmembrane region" description="Helical" evidence="10">
    <location>
        <begin position="74"/>
        <end position="98"/>
    </location>
</feature>
<dbReference type="EMBL" id="QFOI01000005">
    <property type="protein sequence ID" value="PZP52403.1"/>
    <property type="molecule type" value="Genomic_DNA"/>
</dbReference>
<feature type="transmembrane region" description="Helical" evidence="10">
    <location>
        <begin position="110"/>
        <end position="134"/>
    </location>
</feature>
<dbReference type="FunFam" id="3.10.580.10:FF:000002">
    <property type="entry name" value="Magnesium/cobalt efflux protein CorC"/>
    <property type="match status" value="1"/>
</dbReference>
<evidence type="ECO:0000256" key="1">
    <source>
        <dbReference type="ARBA" id="ARBA00004651"/>
    </source>
</evidence>
<dbReference type="Gene3D" id="3.10.580.10">
    <property type="entry name" value="CBS-domain"/>
    <property type="match status" value="1"/>
</dbReference>
<evidence type="ECO:0000256" key="4">
    <source>
        <dbReference type="ARBA" id="ARBA00022692"/>
    </source>
</evidence>
<keyword evidence="8 10" id="KW-0472">Membrane</keyword>
<comment type="caution">
    <text evidence="12">The sequence shown here is derived from an EMBL/GenBank/DDBJ whole genome shotgun (WGS) entry which is preliminary data.</text>
</comment>
<keyword evidence="5" id="KW-0677">Repeat</keyword>
<dbReference type="SMART" id="SM01091">
    <property type="entry name" value="CorC_HlyC"/>
    <property type="match status" value="1"/>
</dbReference>
<evidence type="ECO:0000256" key="8">
    <source>
        <dbReference type="ARBA" id="ARBA00023136"/>
    </source>
</evidence>
<gene>
    <name evidence="12" type="ORF">DI598_00805</name>
</gene>
<dbReference type="PROSITE" id="PS51371">
    <property type="entry name" value="CBS"/>
    <property type="match status" value="1"/>
</dbReference>
<comment type="subcellular location">
    <subcellularLocation>
        <location evidence="1">Cell membrane</location>
        <topology evidence="1">Multi-pass membrane protein</topology>
    </subcellularLocation>
</comment>
<feature type="domain" description="CBS" evidence="11">
    <location>
        <begin position="224"/>
        <end position="287"/>
    </location>
</feature>
<dbReference type="Proteomes" id="UP000249645">
    <property type="component" value="Unassembled WGS sequence"/>
</dbReference>
<keyword evidence="4 10" id="KW-0812">Transmembrane</keyword>
<dbReference type="SUPFAM" id="SSF56176">
    <property type="entry name" value="FAD-binding/transporter-associated domain-like"/>
    <property type="match status" value="1"/>
</dbReference>
<protein>
    <submittedName>
        <fullName evidence="12">Gliding motility-associated protein GldE</fullName>
    </submittedName>
</protein>
<reference evidence="12 13" key="1">
    <citation type="submission" date="2017-11" db="EMBL/GenBank/DDBJ databases">
        <title>Infants hospitalized years apart are colonized by the same room-sourced microbial strains.</title>
        <authorList>
            <person name="Brooks B."/>
            <person name="Olm M.R."/>
            <person name="Firek B.A."/>
            <person name="Baker R."/>
            <person name="Thomas B.C."/>
            <person name="Morowitz M.J."/>
            <person name="Banfield J.F."/>
        </authorList>
    </citation>
    <scope>NUCLEOTIDE SEQUENCE [LARGE SCALE GENOMIC DNA]</scope>
    <source>
        <strain evidence="12">S2_009_000_R2_76</strain>
    </source>
</reference>
<feature type="transmembrane region" description="Helical" evidence="10">
    <location>
        <begin position="20"/>
        <end position="46"/>
    </location>
</feature>
<dbReference type="PANTHER" id="PTHR22777:SF32">
    <property type="entry name" value="UPF0053 INNER MEMBRANE PROTEIN YFJD"/>
    <property type="match status" value="1"/>
</dbReference>
<evidence type="ECO:0000313" key="13">
    <source>
        <dbReference type="Proteomes" id="UP000249645"/>
    </source>
</evidence>
<dbReference type="Pfam" id="PF01595">
    <property type="entry name" value="CNNM"/>
    <property type="match status" value="1"/>
</dbReference>
<dbReference type="CDD" id="cd04590">
    <property type="entry name" value="CBS_pair_CorC_HlyC_assoc"/>
    <property type="match status" value="1"/>
</dbReference>
<dbReference type="InterPro" id="IPR002550">
    <property type="entry name" value="CNNM"/>
</dbReference>
<dbReference type="Pfam" id="PF00571">
    <property type="entry name" value="CBS"/>
    <property type="match status" value="1"/>
</dbReference>
<evidence type="ECO:0000256" key="2">
    <source>
        <dbReference type="ARBA" id="ARBA00006337"/>
    </source>
</evidence>
<dbReference type="InterPro" id="IPR036318">
    <property type="entry name" value="FAD-bd_PCMH-like_sf"/>
</dbReference>
<dbReference type="Gene3D" id="3.30.465.10">
    <property type="match status" value="1"/>
</dbReference>
<organism evidence="12 13">
    <name type="scientific">Pseudopedobacter saltans</name>
    <dbReference type="NCBI Taxonomy" id="151895"/>
    <lineage>
        <taxon>Bacteria</taxon>
        <taxon>Pseudomonadati</taxon>
        <taxon>Bacteroidota</taxon>
        <taxon>Sphingobacteriia</taxon>
        <taxon>Sphingobacteriales</taxon>
        <taxon>Sphingobacteriaceae</taxon>
        <taxon>Pseudopedobacter</taxon>
    </lineage>
</organism>
<keyword evidence="7 9" id="KW-0129">CBS domain</keyword>
<evidence type="ECO:0000313" key="12">
    <source>
        <dbReference type="EMBL" id="PZP52403.1"/>
    </source>
</evidence>
<dbReference type="InterPro" id="IPR000644">
    <property type="entry name" value="CBS_dom"/>
</dbReference>
<keyword evidence="6 10" id="KW-1133">Transmembrane helix</keyword>
<sequence>MILTLLASNTINIPATSELTVLAIAFVVILLFLFIVSGAQVAYFALDNNDINLLKTKELPSYKRILELLDTDRLFFSSLQVAYFFFVLLLVILGNMMFNTFTLPPMPEYAVWLIKIAALFIILLIFGELLPKLYAAQNPIRFAKDFSLFAVGFYYVFGRIGSWVYKASFSVEAVLFPQKSKAQYNQDMDEAIDKSTIGGDASDEEKMILKGIVKFSNIYVKQIMTPRLDVNGIEFNISFQELISKIEDLHYHRLPVYKNNLDSIVGVINTNDVLPHLDNPNFDWHALIVPALFVHEHKLIESLLYDFQSSKNHLAFIVDEFGGTSGLVTLYDIQEEIIGEIKDEFDQEEGRFQKIDDHNFILDGRLMLIDACRIMGIPSATFDDIKGDNDSVAGLVLAIAKSFPNINDQLEYKGFMFTVLEKRQNRLEKIQVTIAQTKE</sequence>
<dbReference type="PANTHER" id="PTHR22777">
    <property type="entry name" value="HEMOLYSIN-RELATED"/>
    <property type="match status" value="1"/>
</dbReference>
<dbReference type="GO" id="GO:0050660">
    <property type="term" value="F:flavin adenine dinucleotide binding"/>
    <property type="evidence" value="ECO:0007669"/>
    <property type="project" value="InterPro"/>
</dbReference>
<evidence type="ECO:0000256" key="7">
    <source>
        <dbReference type="ARBA" id="ARBA00023122"/>
    </source>
</evidence>
<proteinExistence type="inferred from homology"/>
<evidence type="ECO:0000256" key="10">
    <source>
        <dbReference type="SAM" id="Phobius"/>
    </source>
</evidence>
<accession>A0A2W5FBR5</accession>
<dbReference type="InterPro" id="IPR005170">
    <property type="entry name" value="Transptr-assoc_dom"/>
</dbReference>
<comment type="similarity">
    <text evidence="2">Belongs to the UPF0053 family.</text>
</comment>
<dbReference type="Pfam" id="PF03471">
    <property type="entry name" value="CorC_HlyC"/>
    <property type="match status" value="1"/>
</dbReference>
<feature type="transmembrane region" description="Helical" evidence="10">
    <location>
        <begin position="146"/>
        <end position="165"/>
    </location>
</feature>
<evidence type="ECO:0000256" key="3">
    <source>
        <dbReference type="ARBA" id="ARBA00022475"/>
    </source>
</evidence>
<dbReference type="GO" id="GO:0005886">
    <property type="term" value="C:plasma membrane"/>
    <property type="evidence" value="ECO:0007669"/>
    <property type="project" value="UniProtKB-SubCell"/>
</dbReference>
<evidence type="ECO:0000256" key="9">
    <source>
        <dbReference type="PROSITE-ProRule" id="PRU00703"/>
    </source>
</evidence>
<evidence type="ECO:0000256" key="5">
    <source>
        <dbReference type="ARBA" id="ARBA00022737"/>
    </source>
</evidence>